<feature type="region of interest" description="Disordered" evidence="1">
    <location>
        <begin position="189"/>
        <end position="209"/>
    </location>
</feature>
<feature type="compositionally biased region" description="Polar residues" evidence="1">
    <location>
        <begin position="198"/>
        <end position="209"/>
    </location>
</feature>
<gene>
    <name evidence="2" type="ORF">Lsha_1774</name>
</gene>
<dbReference type="OrthoDB" id="5645946at2"/>
<evidence type="ECO:0000313" key="3">
    <source>
        <dbReference type="Proteomes" id="UP000054600"/>
    </source>
</evidence>
<sequence length="209" mass="23685">MADSEEMGKPGFVESNIADRKLAMELDLNDPITLVERVYQIWWHWADFHIYIISPHIDTISPPIIIPPEPIPGSNDLEFVYPIHDFGSRLSCSKSEDMYSAGMSMCKLFFTIEKMIHILVERMKSGGVSGEDEVQVAFGGHEIAQRKAFESVINLSYNVVVTNFDPGAWGERYLQNVKRIADKGYGYPSETPRETYKQIHNPSSAGIKR</sequence>
<keyword evidence="3" id="KW-1185">Reference proteome</keyword>
<dbReference type="eggNOG" id="ENOG5031DQG">
    <property type="taxonomic scope" value="Bacteria"/>
</dbReference>
<dbReference type="RefSeq" id="WP_018576035.1">
    <property type="nucleotide sequence ID" value="NZ_KB892382.1"/>
</dbReference>
<dbReference type="PATRIC" id="fig|1122169.6.peg.2034"/>
<evidence type="ECO:0000256" key="1">
    <source>
        <dbReference type="SAM" id="MobiDB-lite"/>
    </source>
</evidence>
<reference evidence="2 3" key="1">
    <citation type="submission" date="2015-11" db="EMBL/GenBank/DDBJ databases">
        <title>Genomic analysis of 38 Legionella species identifies large and diverse effector repertoires.</title>
        <authorList>
            <person name="Burstein D."/>
            <person name="Amaro F."/>
            <person name="Zusman T."/>
            <person name="Lifshitz Z."/>
            <person name="Cohen O."/>
            <person name="Gilbert J.A."/>
            <person name="Pupko T."/>
            <person name="Shuman H.A."/>
            <person name="Segal G."/>
        </authorList>
    </citation>
    <scope>NUCLEOTIDE SEQUENCE [LARGE SCALE GENOMIC DNA]</scope>
    <source>
        <strain evidence="2 3">ATCC 49655</strain>
    </source>
</reference>
<accession>A0A0W0YT03</accession>
<proteinExistence type="predicted"/>
<dbReference type="Proteomes" id="UP000054600">
    <property type="component" value="Unassembled WGS sequence"/>
</dbReference>
<protein>
    <submittedName>
        <fullName evidence="2">Virulence protein</fullName>
    </submittedName>
</protein>
<name>A0A0W0YT03_9GAMM</name>
<dbReference type="AlphaFoldDB" id="A0A0W0YT03"/>
<dbReference type="STRING" id="1122169.Lsha_1774"/>
<evidence type="ECO:0000313" key="2">
    <source>
        <dbReference type="EMBL" id="KTD60024.1"/>
    </source>
</evidence>
<organism evidence="2 3">
    <name type="scientific">Legionella shakespearei DSM 23087</name>
    <dbReference type="NCBI Taxonomy" id="1122169"/>
    <lineage>
        <taxon>Bacteria</taxon>
        <taxon>Pseudomonadati</taxon>
        <taxon>Pseudomonadota</taxon>
        <taxon>Gammaproteobacteria</taxon>
        <taxon>Legionellales</taxon>
        <taxon>Legionellaceae</taxon>
        <taxon>Legionella</taxon>
    </lineage>
</organism>
<comment type="caution">
    <text evidence="2">The sequence shown here is derived from an EMBL/GenBank/DDBJ whole genome shotgun (WGS) entry which is preliminary data.</text>
</comment>
<dbReference type="EMBL" id="LNYW01000046">
    <property type="protein sequence ID" value="KTD60024.1"/>
    <property type="molecule type" value="Genomic_DNA"/>
</dbReference>